<dbReference type="CDD" id="cd00038">
    <property type="entry name" value="CAP_ED"/>
    <property type="match status" value="1"/>
</dbReference>
<protein>
    <recommendedName>
        <fullName evidence="1">Cyclic nucleotide-binding domain-containing protein</fullName>
    </recommendedName>
</protein>
<dbReference type="SUPFAM" id="SSF51206">
    <property type="entry name" value="cAMP-binding domain-like"/>
    <property type="match status" value="1"/>
</dbReference>
<sequence length="138" mass="15706">MKNTAGLSHAHIQMILQKIPFFRDFNSNERETLANEQDSFVIARPAEVIVLKGSMDRAFYILLSGTVEVMAREEDKPIFDLSPGEVFGEIAFLTETARTSSVCAKEVCILMRIDQQLMGRLRAEMREKIKDQLIDKLV</sequence>
<proteinExistence type="predicted"/>
<comment type="caution">
    <text evidence="2">The sequence shown here is derived from an EMBL/GenBank/DDBJ whole genome shotgun (WGS) entry which is preliminary data.</text>
</comment>
<name>A0A1Y5HPA6_OLEAN</name>
<reference evidence="3" key="1">
    <citation type="journal article" date="2017" name="Proc. Natl. Acad. Sci. U.S.A.">
        <title>Simulation of Deepwater Horizon oil plume reveals substrate specialization within a complex community of hydrocarbon degraders.</title>
        <authorList>
            <person name="Hu P."/>
            <person name="Dubinsky E.A."/>
            <person name="Probst A.J."/>
            <person name="Wang J."/>
            <person name="Sieber C.M.K."/>
            <person name="Tom L.M."/>
            <person name="Gardinali P."/>
            <person name="Banfield J.F."/>
            <person name="Atlas R.M."/>
            <person name="Andersen G.L."/>
        </authorList>
    </citation>
    <scope>NUCLEOTIDE SEQUENCE [LARGE SCALE GENOMIC DNA]</scope>
</reference>
<accession>A0A1Y5HPA6</accession>
<gene>
    <name evidence="2" type="ORF">A9R00_10980</name>
</gene>
<feature type="non-terminal residue" evidence="2">
    <location>
        <position position="138"/>
    </location>
</feature>
<dbReference type="PANTHER" id="PTHR23011:SF28">
    <property type="entry name" value="CYCLIC NUCLEOTIDE-BINDING DOMAIN CONTAINING PROTEIN"/>
    <property type="match status" value="1"/>
</dbReference>
<evidence type="ECO:0000313" key="3">
    <source>
        <dbReference type="Proteomes" id="UP000227088"/>
    </source>
</evidence>
<dbReference type="EMBL" id="MABE01000630">
    <property type="protein sequence ID" value="OUS37593.1"/>
    <property type="molecule type" value="Genomic_DNA"/>
</dbReference>
<dbReference type="Gene3D" id="2.60.120.10">
    <property type="entry name" value="Jelly Rolls"/>
    <property type="match status" value="1"/>
</dbReference>
<feature type="domain" description="Cyclic nucleotide-binding" evidence="1">
    <location>
        <begin position="21"/>
        <end position="121"/>
    </location>
</feature>
<evidence type="ECO:0000313" key="2">
    <source>
        <dbReference type="EMBL" id="OUS37593.1"/>
    </source>
</evidence>
<dbReference type="Proteomes" id="UP000227088">
    <property type="component" value="Unassembled WGS sequence"/>
</dbReference>
<dbReference type="PROSITE" id="PS50042">
    <property type="entry name" value="CNMP_BINDING_3"/>
    <property type="match status" value="1"/>
</dbReference>
<dbReference type="SMART" id="SM00100">
    <property type="entry name" value="cNMP"/>
    <property type="match status" value="1"/>
</dbReference>
<dbReference type="InterPro" id="IPR018490">
    <property type="entry name" value="cNMP-bd_dom_sf"/>
</dbReference>
<evidence type="ECO:0000259" key="1">
    <source>
        <dbReference type="PROSITE" id="PS50042"/>
    </source>
</evidence>
<dbReference type="InterPro" id="IPR014710">
    <property type="entry name" value="RmlC-like_jellyroll"/>
</dbReference>
<dbReference type="AlphaFoldDB" id="A0A1Y5HPA6"/>
<organism evidence="2 3">
    <name type="scientific">Oleispira antarctica</name>
    <dbReference type="NCBI Taxonomy" id="188908"/>
    <lineage>
        <taxon>Bacteria</taxon>
        <taxon>Pseudomonadati</taxon>
        <taxon>Pseudomonadota</taxon>
        <taxon>Gammaproteobacteria</taxon>
        <taxon>Oceanospirillales</taxon>
        <taxon>Oceanospirillaceae</taxon>
        <taxon>Oleispira</taxon>
    </lineage>
</organism>
<dbReference type="PANTHER" id="PTHR23011">
    <property type="entry name" value="CYCLIC NUCLEOTIDE-BINDING DOMAIN CONTAINING PROTEIN"/>
    <property type="match status" value="1"/>
</dbReference>
<dbReference type="Pfam" id="PF00027">
    <property type="entry name" value="cNMP_binding"/>
    <property type="match status" value="1"/>
</dbReference>
<dbReference type="InterPro" id="IPR000595">
    <property type="entry name" value="cNMP-bd_dom"/>
</dbReference>